<dbReference type="Gene3D" id="1.10.10.2670">
    <property type="entry name" value="E3 ubiquitin-protein ligase"/>
    <property type="match status" value="1"/>
</dbReference>
<evidence type="ECO:0000259" key="2">
    <source>
        <dbReference type="Pfam" id="PF10390"/>
    </source>
</evidence>
<proteinExistence type="predicted"/>
<evidence type="ECO:0000313" key="3">
    <source>
        <dbReference type="EMBL" id="NWV73636.1"/>
    </source>
</evidence>
<accession>A0A7K6HDD4</accession>
<feature type="compositionally biased region" description="Low complexity" evidence="1">
    <location>
        <begin position="125"/>
        <end position="142"/>
    </location>
</feature>
<dbReference type="GO" id="GO:0000987">
    <property type="term" value="F:cis-regulatory region sequence-specific DNA binding"/>
    <property type="evidence" value="ECO:0007669"/>
    <property type="project" value="TreeGrafter"/>
</dbReference>
<dbReference type="Proteomes" id="UP000521322">
    <property type="component" value="Unassembled WGS sequence"/>
</dbReference>
<dbReference type="GO" id="GO:0042795">
    <property type="term" value="P:snRNA transcription by RNA polymerase II"/>
    <property type="evidence" value="ECO:0007669"/>
    <property type="project" value="TreeGrafter"/>
</dbReference>
<dbReference type="InterPro" id="IPR019464">
    <property type="entry name" value="ELL_N"/>
</dbReference>
<feature type="non-terminal residue" evidence="3">
    <location>
        <position position="150"/>
    </location>
</feature>
<dbReference type="InterPro" id="IPR042065">
    <property type="entry name" value="E3_ELL-like"/>
</dbReference>
<feature type="non-terminal residue" evidence="3">
    <location>
        <position position="1"/>
    </location>
</feature>
<dbReference type="GO" id="GO:0032968">
    <property type="term" value="P:positive regulation of transcription elongation by RNA polymerase II"/>
    <property type="evidence" value="ECO:0007669"/>
    <property type="project" value="TreeGrafter"/>
</dbReference>
<dbReference type="SUPFAM" id="SSF46785">
    <property type="entry name" value="Winged helix' DNA-binding domain"/>
    <property type="match status" value="1"/>
</dbReference>
<dbReference type="AlphaFoldDB" id="A0A7K6HDD4"/>
<dbReference type="Pfam" id="PF10390">
    <property type="entry name" value="ELL"/>
    <property type="match status" value="1"/>
</dbReference>
<comment type="caution">
    <text evidence="3">The sequence shown here is derived from an EMBL/GenBank/DDBJ whole genome shotgun (WGS) entry which is preliminary data.</text>
</comment>
<dbReference type="GO" id="GO:0006368">
    <property type="term" value="P:transcription elongation by RNA polymerase II"/>
    <property type="evidence" value="ECO:0007669"/>
    <property type="project" value="InterPro"/>
</dbReference>
<dbReference type="InterPro" id="IPR031176">
    <property type="entry name" value="ELL/occludin"/>
</dbReference>
<name>A0A7K6HDD4_9PASS</name>
<sequence>ELRSAPQSSPDLVLERRRTMPMNLAKFLRRLFSPVCRRPVRERVIHVLALKNCKETELLARLQREGLVEKDKETLGRILHEVASLDPKNKSFSLKEDFFKYIQEDWPGYSEMEKQALEVMLSKKSAPSQNATSTSQTSSLRSSGRDIPLR</sequence>
<evidence type="ECO:0000313" key="4">
    <source>
        <dbReference type="Proteomes" id="UP000521322"/>
    </source>
</evidence>
<keyword evidence="4" id="KW-1185">Reference proteome</keyword>
<dbReference type="PANTHER" id="PTHR23288">
    <property type="entry name" value="OCCLUDIN AND RNA POLYMERASE II ELONGATION FACTOR ELL"/>
    <property type="match status" value="1"/>
</dbReference>
<reference evidence="3 4" key="1">
    <citation type="submission" date="2019-09" db="EMBL/GenBank/DDBJ databases">
        <title>Bird 10,000 Genomes (B10K) Project - Family phase.</title>
        <authorList>
            <person name="Zhang G."/>
        </authorList>
    </citation>
    <scope>NUCLEOTIDE SEQUENCE [LARGE SCALE GENOMIC DNA]</scope>
    <source>
        <strain evidence="3">B10K-DU-029-49</strain>
        <tissue evidence="3">Liver</tissue>
    </source>
</reference>
<organism evidence="3 4">
    <name type="scientific">Dasyornis broadbenti</name>
    <name type="common">rufous bristle-bird</name>
    <dbReference type="NCBI Taxonomy" id="243059"/>
    <lineage>
        <taxon>Eukaryota</taxon>
        <taxon>Metazoa</taxon>
        <taxon>Chordata</taxon>
        <taxon>Craniata</taxon>
        <taxon>Vertebrata</taxon>
        <taxon>Euteleostomi</taxon>
        <taxon>Archelosauria</taxon>
        <taxon>Archosauria</taxon>
        <taxon>Dinosauria</taxon>
        <taxon>Saurischia</taxon>
        <taxon>Theropoda</taxon>
        <taxon>Coelurosauria</taxon>
        <taxon>Aves</taxon>
        <taxon>Neognathae</taxon>
        <taxon>Neoaves</taxon>
        <taxon>Telluraves</taxon>
        <taxon>Australaves</taxon>
        <taxon>Passeriformes</taxon>
        <taxon>Meliphagoidea</taxon>
        <taxon>Dasyornithidae</taxon>
        <taxon>Dasyornis</taxon>
    </lineage>
</organism>
<feature type="region of interest" description="Disordered" evidence="1">
    <location>
        <begin position="120"/>
        <end position="150"/>
    </location>
</feature>
<dbReference type="InterPro" id="IPR036390">
    <property type="entry name" value="WH_DNA-bd_sf"/>
</dbReference>
<gene>
    <name evidence="3" type="primary">Ell2_1</name>
    <name evidence="3" type="ORF">DASBRO_R07367</name>
</gene>
<feature type="domain" description="RNA polymerase II elongation factor ELL N-terminal" evidence="2">
    <location>
        <begin position="3"/>
        <end position="124"/>
    </location>
</feature>
<dbReference type="PANTHER" id="PTHR23288:SF8">
    <property type="entry name" value="RNA POLYMERASE II ELONGATION FACTOR ELL2"/>
    <property type="match status" value="1"/>
</dbReference>
<evidence type="ECO:0000256" key="1">
    <source>
        <dbReference type="SAM" id="MobiDB-lite"/>
    </source>
</evidence>
<protein>
    <submittedName>
        <fullName evidence="3">ELL2 factor</fullName>
    </submittedName>
</protein>
<dbReference type="GO" id="GO:0008023">
    <property type="term" value="C:transcription elongation factor complex"/>
    <property type="evidence" value="ECO:0007669"/>
    <property type="project" value="InterPro"/>
</dbReference>
<dbReference type="EMBL" id="VZRN01000471">
    <property type="protein sequence ID" value="NWV73636.1"/>
    <property type="molecule type" value="Genomic_DNA"/>
</dbReference>